<feature type="repeat" description="LDL-receptor class B" evidence="11">
    <location>
        <begin position="554"/>
        <end position="597"/>
    </location>
</feature>
<keyword evidence="6 13" id="KW-0472">Membrane</keyword>
<evidence type="ECO:0000256" key="9">
    <source>
        <dbReference type="ARBA" id="ARBA00023180"/>
    </source>
</evidence>
<keyword evidence="8 15" id="KW-0675">Receptor</keyword>
<reference evidence="16" key="3">
    <citation type="submission" date="2022-06" db="UniProtKB">
        <authorList>
            <consortium name="EnsemblMetazoa"/>
        </authorList>
    </citation>
    <scope>IDENTIFICATION</scope>
</reference>
<dbReference type="SUPFAM" id="SSF57424">
    <property type="entry name" value="LDL receptor-like module"/>
    <property type="match status" value="2"/>
</dbReference>
<dbReference type="PANTHER" id="PTHR46513">
    <property type="entry name" value="VITELLOGENIN RECEPTOR-LIKE PROTEIN-RELATED-RELATED"/>
    <property type="match status" value="1"/>
</dbReference>
<feature type="repeat" description="LDL-receptor class B" evidence="11">
    <location>
        <begin position="232"/>
        <end position="277"/>
    </location>
</feature>
<dbReference type="Gene3D" id="4.10.400.10">
    <property type="entry name" value="Low-density Lipoprotein Receptor"/>
    <property type="match status" value="2"/>
</dbReference>
<proteinExistence type="predicted"/>
<evidence type="ECO:0000256" key="3">
    <source>
        <dbReference type="ARBA" id="ARBA00022583"/>
    </source>
</evidence>
<evidence type="ECO:0000256" key="1">
    <source>
        <dbReference type="ARBA" id="ARBA00004167"/>
    </source>
</evidence>
<keyword evidence="13" id="KW-1133">Transmembrane helix</keyword>
<dbReference type="OrthoDB" id="72419at2759"/>
<reference evidence="17" key="1">
    <citation type="journal article" date="2020" name="PLoS Negl. Trop. Dis.">
        <title>High-quality nuclear genome for Sarcoptes scabiei-A critical resource for a neglected parasite.</title>
        <authorList>
            <person name="Korhonen P.K."/>
            <person name="Gasser R.B."/>
            <person name="Ma G."/>
            <person name="Wang T."/>
            <person name="Stroehlein A.J."/>
            <person name="Young N.D."/>
            <person name="Ang C.S."/>
            <person name="Fernando D.D."/>
            <person name="Lu H.C."/>
            <person name="Taylor S."/>
            <person name="Reynolds S.L."/>
            <person name="Mofiz E."/>
            <person name="Najaraj S.H."/>
            <person name="Gowda H."/>
            <person name="Madugundu A."/>
            <person name="Renuse S."/>
            <person name="Holt D."/>
            <person name="Pandey A."/>
            <person name="Papenfuss A.T."/>
            <person name="Fischer K."/>
        </authorList>
    </citation>
    <scope>NUCLEOTIDE SEQUENCE [LARGE SCALE GENOMIC DNA]</scope>
</reference>
<reference evidence="15" key="2">
    <citation type="submission" date="2020-01" db="EMBL/GenBank/DDBJ databases">
        <authorList>
            <person name="Korhonen P.K.K."/>
            <person name="Guangxu M.G."/>
            <person name="Wang T.W."/>
            <person name="Stroehlein A.J.S."/>
            <person name="Young N.D."/>
            <person name="Ang C.-S.A."/>
            <person name="Fernando D.W.F."/>
            <person name="Lu H.L."/>
            <person name="Taylor S.T."/>
            <person name="Ehtesham M.E.M."/>
            <person name="Najaraj S.H.N."/>
            <person name="Harsha G.H.G."/>
            <person name="Madugundu A.M."/>
            <person name="Renuse S.R."/>
            <person name="Holt D.H."/>
            <person name="Pandey A.P."/>
            <person name="Papenfuss A.P."/>
            <person name="Gasser R.B.G."/>
            <person name="Fischer K.F."/>
        </authorList>
    </citation>
    <scope>NUCLEOTIDE SEQUENCE</scope>
    <source>
        <strain evidence="15">SSS_KF_BRIS2020</strain>
    </source>
</reference>
<evidence type="ECO:0000256" key="7">
    <source>
        <dbReference type="ARBA" id="ARBA00023157"/>
    </source>
</evidence>
<dbReference type="FunFam" id="2.120.10.30:FF:000241">
    <property type="entry name" value="Low-density lipoprotein receptor-related protein 6"/>
    <property type="match status" value="2"/>
</dbReference>
<dbReference type="SUPFAM" id="SSF57196">
    <property type="entry name" value="EGF/Laminin"/>
    <property type="match status" value="2"/>
</dbReference>
<feature type="repeat" description="LDL-receptor class B" evidence="11">
    <location>
        <begin position="146"/>
        <end position="188"/>
    </location>
</feature>
<dbReference type="Pfam" id="PF00057">
    <property type="entry name" value="Ldl_recept_a"/>
    <property type="match status" value="2"/>
</dbReference>
<keyword evidence="5" id="KW-0677">Repeat</keyword>
<dbReference type="PROSITE" id="PS51120">
    <property type="entry name" value="LDLRB"/>
    <property type="match status" value="10"/>
</dbReference>
<accession>A0A834RB95</accession>
<keyword evidence="2" id="KW-0245">EGF-like domain</keyword>
<dbReference type="SMART" id="SM00135">
    <property type="entry name" value="LY"/>
    <property type="match status" value="18"/>
</dbReference>
<feature type="repeat" description="LDL-receptor class B" evidence="11">
    <location>
        <begin position="598"/>
        <end position="640"/>
    </location>
</feature>
<evidence type="ECO:0000256" key="4">
    <source>
        <dbReference type="ARBA" id="ARBA00022729"/>
    </source>
</evidence>
<feature type="disulfide bond" evidence="10">
    <location>
        <begin position="1424"/>
        <end position="1439"/>
    </location>
</feature>
<feature type="repeat" description="LDL-receptor class B" evidence="11">
    <location>
        <begin position="189"/>
        <end position="231"/>
    </location>
</feature>
<gene>
    <name evidence="15" type="ORF">SSS_4455</name>
</gene>
<dbReference type="Gene3D" id="2.120.10.30">
    <property type="entry name" value="TolB, C-terminal domain"/>
    <property type="match status" value="4"/>
</dbReference>
<dbReference type="InterPro" id="IPR023415">
    <property type="entry name" value="LDLR_class-A_CS"/>
</dbReference>
<protein>
    <submittedName>
        <fullName evidence="15">Low-density lipoprotein receptor-related protein 6</fullName>
    </submittedName>
</protein>
<feature type="repeat" description="LDL-receptor class B" evidence="11">
    <location>
        <begin position="1225"/>
        <end position="1267"/>
    </location>
</feature>
<evidence type="ECO:0000313" key="17">
    <source>
        <dbReference type="Proteomes" id="UP000070412"/>
    </source>
</evidence>
<dbReference type="InterPro" id="IPR011042">
    <property type="entry name" value="6-blade_b-propeller_TolB-like"/>
</dbReference>
<keyword evidence="13" id="KW-0812">Transmembrane</keyword>
<dbReference type="EnsemblMetazoa" id="SSS_4455s_mrna">
    <property type="protein sequence ID" value="KAF7493308.1"/>
    <property type="gene ID" value="SSS_4455"/>
</dbReference>
<evidence type="ECO:0000256" key="8">
    <source>
        <dbReference type="ARBA" id="ARBA00023170"/>
    </source>
</evidence>
<feature type="disulfide bond" evidence="10">
    <location>
        <begin position="1446"/>
        <end position="1464"/>
    </location>
</feature>
<feature type="repeat" description="LDL-receptor class B" evidence="11">
    <location>
        <begin position="511"/>
        <end position="553"/>
    </location>
</feature>
<dbReference type="PANTHER" id="PTHR46513:SF41">
    <property type="entry name" value="LOW-DENSITY LIPOPROTEIN RECEPTOR-RELATED PROTEIN"/>
    <property type="match status" value="1"/>
</dbReference>
<comment type="subcellular location">
    <subcellularLocation>
        <location evidence="1">Membrane</location>
        <topology evidence="1">Single-pass membrane protein</topology>
    </subcellularLocation>
</comment>
<dbReference type="InterPro" id="IPR050778">
    <property type="entry name" value="Cueball_EGF_LRP_Nidogen"/>
</dbReference>
<evidence type="ECO:0000256" key="12">
    <source>
        <dbReference type="SAM" id="MobiDB-lite"/>
    </source>
</evidence>
<evidence type="ECO:0000313" key="15">
    <source>
        <dbReference type="EMBL" id="KAF7493308.1"/>
    </source>
</evidence>
<name>A0A834RB95_SARSC</name>
<evidence type="ECO:0000256" key="13">
    <source>
        <dbReference type="SAM" id="Phobius"/>
    </source>
</evidence>
<feature type="disulfide bond" evidence="10">
    <location>
        <begin position="1364"/>
        <end position="1376"/>
    </location>
</feature>
<dbReference type="SMART" id="SM00192">
    <property type="entry name" value="LDLa"/>
    <property type="match status" value="3"/>
</dbReference>
<sequence length="1791" mass="203272">MDRSVRSKKNKSTILLPITKLSDCDPSHYCSTSCHRATLRLRVSLDRSQKTIAATTNHSNLSLHPNSNRYLLPYFHEFICLLLLLNVLYLLTVDSYIIFANRKDIRKLDENVFSSSLTGHRKAPNATVLIDQLEDATAIDFDYEKNLLFWTDLGFETIKGFGLDDGHIFDVITTGIESPESLACDWITKKLYWVDSETNHIDVSNYDGSHRTVLFWKDLDQPRTIVLVPSDGIMFWSDWGETPKIEKASMDGNHSTREIIIKNNISWPNGLTVDYVTKTLYFADAKLGYISSCDFEGRNFKTVVSNVSQIFALTLTGNILYWTEMQNTNSIKNHHSFKNGIHFYDRSLDKLGVPYINPHQSLSPLGITVFDVNRQPKSYNPCAHNNGGCSHLCLLSSNSEHYSCACPTGIKLELDGKTCHSSAQKLLLLARRLDIRRISLDTNDYTPVVLPIKNIKHAVTLDYDPIEGKVYWTDDELLVIKRASLNGSQLETIISTELMYPDGLAIDWIARNIYWTDAALNRIEAARLNGTSRKIIISKDIDQPRAIVVHPLDGIMFWSDWGVPGKIERASLDGSDRIVIVNTSLAWPNGLAIDYELSHIYWCDAKTKAIEMSRFDGSNRRTIAVIERSHMYDLTLMDEFIYWTDWTRRTVEKTYKLTGSEISIVIENLPDLMGLKAVSISSPNGTNPCGDNNGNCSHLCFNRPHQRYVCGCPDGSSQLEEDGRTCTKSDSYLIFLDKIEMNRVSLKTKKIDHLPIIDIKSASAIDIDIENEIIYWADPKNHLIARSHFDGSKFEIILQNDLGTPQDISFDWISENLYWINSEEKRIEVSRSNGIYRKIIFQDRHSQLNSLVVNPVDGYLFWSDRSNAGKIIISFLDGNRRKILVDSVGSAISLTIDYGEKILYWISMEYNIIMSSYFNGNSRTALNFENSMKPISIAINDEFIYVLNQNSDLLEYFSKKNHSIKSILDQNDLYASANQMILFDRSNQKGWNFCADQNGGCEQLCFVKPVQKNNVHESYCGCATHYFLDGHESKKCSPPESFLLFSTKNHIMRFTFDPERIVKTEFQDVLLPVQNLKNIKTLNYDPLDHYVYIIDGKSIKRFEIGGKNGGDHSNLEMVLHGHNIQPIDLVIDPYARILFWTCNITNSINVTRIIGKPISIDSVHRTVYDRPRLLAYHLRTNTLFWTNQINTPRIERISFPNTNKTTVIKDRLKKIIAITVDQDLDLLVWFDLMANKIEYSSLDGYSRRTLYQEDDIHPLSIAAYDKYLFWIEKDKKSVEKIPLDLNHGRNKQTIFIKDHSLTDIIAVPLMLKTSSHLYCNNENGGCSHYCFINNYLGSFSCECPQGLMLANEEPARRCIQQVECAPDEFRCRSGKCLPGSLRCNKIAECADGSDEIDCPICSANQMTCFKNNKEVTCLDRKHFCDKINDCAGGIDELCCGKEKFRCSSRNCLSINQLCDGKKDCLEGEDEDQRECQNASLTFLLPNTQSIHPISYSFFVLIVFFVVIVFLYSYYQCRRFTMTNNDKEIGSNDILMTERLTVGTNSKNNRNHFKKSSEFSSSNLGKLDCNTLTTTTTTVSGLDTLAPDVHGNNAANKIGTPVPRSIACLSTAQSESLIERNVTGASSTSSSANLGVYPSKAFNNPPPSPATERSQCSTLSSSLFVTRPRLRQKKCSGVFSAGIAMGAGQKNRKKAYKKKWNNKSASNRCPPPTPCSTDVYEDIEPCTIKYVFYDNTQAEMDDDLDYKPPPPTPRQYFSDLSCPPSPVTERSYCNPYPPPPSPIFPQQMNDYE</sequence>
<dbReference type="InterPro" id="IPR036055">
    <property type="entry name" value="LDL_receptor-like_sf"/>
</dbReference>
<feature type="repeat" description="LDL-receptor class B" evidence="11">
    <location>
        <begin position="815"/>
        <end position="857"/>
    </location>
</feature>
<evidence type="ECO:0000256" key="2">
    <source>
        <dbReference type="ARBA" id="ARBA00022536"/>
    </source>
</evidence>
<comment type="caution">
    <text evidence="10">Lacks conserved residue(s) required for the propagation of feature annotation.</text>
</comment>
<evidence type="ECO:0000259" key="14">
    <source>
        <dbReference type="SMART" id="SM00181"/>
    </source>
</evidence>
<feature type="domain" description="EGF-like" evidence="14">
    <location>
        <begin position="1318"/>
        <end position="1359"/>
    </location>
</feature>
<feature type="repeat" description="LDL-receptor class B" evidence="11">
    <location>
        <begin position="772"/>
        <end position="814"/>
    </location>
</feature>
<feature type="region of interest" description="Disordered" evidence="12">
    <location>
        <begin position="1739"/>
        <end position="1791"/>
    </location>
</feature>
<keyword evidence="17" id="KW-1185">Reference proteome</keyword>
<evidence type="ECO:0000256" key="5">
    <source>
        <dbReference type="ARBA" id="ARBA00022737"/>
    </source>
</evidence>
<keyword evidence="9" id="KW-0325">Glycoprotein</keyword>
<feature type="domain" description="EGF-like" evidence="14">
    <location>
        <begin position="688"/>
        <end position="727"/>
    </location>
</feature>
<feature type="transmembrane region" description="Helical" evidence="13">
    <location>
        <begin position="78"/>
        <end position="99"/>
    </location>
</feature>
<feature type="disulfide bond" evidence="10">
    <location>
        <begin position="1383"/>
        <end position="1398"/>
    </location>
</feature>
<feature type="disulfide bond" evidence="10">
    <location>
        <begin position="1371"/>
        <end position="1389"/>
    </location>
</feature>
<keyword evidence="3" id="KW-0254">Endocytosis</keyword>
<dbReference type="Pfam" id="PF00058">
    <property type="entry name" value="Ldl_recept_b"/>
    <property type="match status" value="6"/>
</dbReference>
<organism evidence="15">
    <name type="scientific">Sarcoptes scabiei</name>
    <name type="common">Itch mite</name>
    <name type="synonym">Acarus scabiei</name>
    <dbReference type="NCBI Taxonomy" id="52283"/>
    <lineage>
        <taxon>Eukaryota</taxon>
        <taxon>Metazoa</taxon>
        <taxon>Ecdysozoa</taxon>
        <taxon>Arthropoda</taxon>
        <taxon>Chelicerata</taxon>
        <taxon>Arachnida</taxon>
        <taxon>Acari</taxon>
        <taxon>Acariformes</taxon>
        <taxon>Sarcoptiformes</taxon>
        <taxon>Astigmata</taxon>
        <taxon>Psoroptidia</taxon>
        <taxon>Sarcoptoidea</taxon>
        <taxon>Sarcoptidae</taxon>
        <taxon>Sarcoptinae</taxon>
        <taxon>Sarcoptes</taxon>
    </lineage>
</organism>
<dbReference type="SMART" id="SM00181">
    <property type="entry name" value="EGF"/>
    <property type="match status" value="4"/>
</dbReference>
<dbReference type="GO" id="GO:0016020">
    <property type="term" value="C:membrane"/>
    <property type="evidence" value="ECO:0007669"/>
    <property type="project" value="UniProtKB-SubCell"/>
</dbReference>
<dbReference type="EMBL" id="WVUK01000056">
    <property type="protein sequence ID" value="KAF7493308.1"/>
    <property type="molecule type" value="Genomic_DNA"/>
</dbReference>
<dbReference type="CDD" id="cd00112">
    <property type="entry name" value="LDLa"/>
    <property type="match status" value="3"/>
</dbReference>
<evidence type="ECO:0000256" key="11">
    <source>
        <dbReference type="PROSITE-ProRule" id="PRU00461"/>
    </source>
</evidence>
<feature type="domain" description="EGF-like" evidence="14">
    <location>
        <begin position="993"/>
        <end position="1037"/>
    </location>
</feature>
<dbReference type="Proteomes" id="UP000070412">
    <property type="component" value="Unassembled WGS sequence"/>
</dbReference>
<dbReference type="InterPro" id="IPR000033">
    <property type="entry name" value="LDLR_classB_rpt"/>
</dbReference>
<evidence type="ECO:0000256" key="10">
    <source>
        <dbReference type="PROSITE-ProRule" id="PRU00124"/>
    </source>
</evidence>
<keyword evidence="7 10" id="KW-1015">Disulfide bond</keyword>
<keyword evidence="15" id="KW-0449">Lipoprotein</keyword>
<feature type="domain" description="EGF-like" evidence="14">
    <location>
        <begin position="381"/>
        <end position="420"/>
    </location>
</feature>
<dbReference type="PROSITE" id="PS50068">
    <property type="entry name" value="LDLRA_2"/>
    <property type="match status" value="3"/>
</dbReference>
<dbReference type="PRINTS" id="PR00261">
    <property type="entry name" value="LDLRECEPTOR"/>
</dbReference>
<feature type="disulfide bond" evidence="10">
    <location>
        <begin position="1439"/>
        <end position="1451"/>
    </location>
</feature>
<dbReference type="GO" id="GO:0006897">
    <property type="term" value="P:endocytosis"/>
    <property type="evidence" value="ECO:0007669"/>
    <property type="project" value="UniProtKB-KW"/>
</dbReference>
<feature type="repeat" description="LDL-receptor class B" evidence="11">
    <location>
        <begin position="468"/>
        <end position="510"/>
    </location>
</feature>
<dbReference type="PROSITE" id="PS01209">
    <property type="entry name" value="LDLRA_1"/>
    <property type="match status" value="1"/>
</dbReference>
<evidence type="ECO:0000313" key="16">
    <source>
        <dbReference type="EnsemblMetazoa" id="KAF7493308.1"/>
    </source>
</evidence>
<evidence type="ECO:0000256" key="6">
    <source>
        <dbReference type="ARBA" id="ARBA00023136"/>
    </source>
</evidence>
<dbReference type="Pfam" id="PF14670">
    <property type="entry name" value="FXa_inhibition"/>
    <property type="match status" value="1"/>
</dbReference>
<dbReference type="InterPro" id="IPR000742">
    <property type="entry name" value="EGF"/>
</dbReference>
<dbReference type="Gene3D" id="2.10.25.10">
    <property type="entry name" value="Laminin"/>
    <property type="match status" value="1"/>
</dbReference>
<dbReference type="FunFam" id="2.120.10.30:FF:000001">
    <property type="entry name" value="Low-density lipoprotein receptor-related protein 6"/>
    <property type="match status" value="1"/>
</dbReference>
<dbReference type="SUPFAM" id="SSF63825">
    <property type="entry name" value="YWTD domain"/>
    <property type="match status" value="4"/>
</dbReference>
<feature type="transmembrane region" description="Helical" evidence="13">
    <location>
        <begin position="1493"/>
        <end position="1514"/>
    </location>
</feature>
<keyword evidence="4" id="KW-0732">Signal</keyword>
<dbReference type="InterPro" id="IPR002172">
    <property type="entry name" value="LDrepeatLR_classA_rpt"/>
</dbReference>